<evidence type="ECO:0000256" key="5">
    <source>
        <dbReference type="ARBA" id="ARBA00008334"/>
    </source>
</evidence>
<keyword evidence="10" id="KW-0862">Zinc</keyword>
<gene>
    <name evidence="19" type="ORF">DGAL_LOCUS13331</name>
</gene>
<dbReference type="GO" id="GO:0008270">
    <property type="term" value="F:zinc ion binding"/>
    <property type="evidence" value="ECO:0007669"/>
    <property type="project" value="InterPro"/>
</dbReference>
<dbReference type="FunFam" id="3.40.50.410:FF:000019">
    <property type="entry name" value="SEC24 homolog B, COPII coat complex component"/>
    <property type="match status" value="1"/>
</dbReference>
<keyword evidence="11" id="KW-0931">ER-Golgi transport</keyword>
<dbReference type="InterPro" id="IPR015943">
    <property type="entry name" value="WD40/YVTN_repeat-like_dom_sf"/>
</dbReference>
<dbReference type="InterPro" id="IPR050550">
    <property type="entry name" value="SEC23_SEC24_subfamily"/>
</dbReference>
<dbReference type="Gene3D" id="1.20.120.730">
    <property type="entry name" value="Sec23/Sec24 helical domain"/>
    <property type="match status" value="1"/>
</dbReference>
<dbReference type="EMBL" id="CAKKLH010000296">
    <property type="protein sequence ID" value="CAH0109842.1"/>
    <property type="molecule type" value="Genomic_DNA"/>
</dbReference>
<dbReference type="GO" id="GO:0090110">
    <property type="term" value="P:COPII-coated vesicle cargo loading"/>
    <property type="evidence" value="ECO:0007669"/>
    <property type="project" value="TreeGrafter"/>
</dbReference>
<keyword evidence="12" id="KW-0653">Protein transport</keyword>
<dbReference type="InterPro" id="IPR006895">
    <property type="entry name" value="Znf_Sec23_Sec24"/>
</dbReference>
<dbReference type="PROSITE" id="PS50181">
    <property type="entry name" value="FBOX"/>
    <property type="match status" value="1"/>
</dbReference>
<dbReference type="InterPro" id="IPR041742">
    <property type="entry name" value="Sec24-like_trunk_dom"/>
</dbReference>
<feature type="compositionally biased region" description="Polar residues" evidence="17">
    <location>
        <begin position="577"/>
        <end position="589"/>
    </location>
</feature>
<keyword evidence="16" id="KW-0853">WD repeat</keyword>
<dbReference type="InterPro" id="IPR036047">
    <property type="entry name" value="F-box-like_dom_sf"/>
</dbReference>
<evidence type="ECO:0000256" key="6">
    <source>
        <dbReference type="ARBA" id="ARBA00022448"/>
    </source>
</evidence>
<feature type="compositionally biased region" description="Low complexity" evidence="17">
    <location>
        <begin position="565"/>
        <end position="576"/>
    </location>
</feature>
<proteinExistence type="inferred from homology"/>
<evidence type="ECO:0000256" key="3">
    <source>
        <dbReference type="ARBA" id="ARBA00004397"/>
    </source>
</evidence>
<dbReference type="Pfam" id="PF00626">
    <property type="entry name" value="Gelsolin"/>
    <property type="match status" value="1"/>
</dbReference>
<dbReference type="CDD" id="cd01479">
    <property type="entry name" value="Sec24-like"/>
    <property type="match status" value="1"/>
</dbReference>
<dbReference type="Gene3D" id="3.40.50.410">
    <property type="entry name" value="von Willebrand factor, type A domain"/>
    <property type="match status" value="1"/>
</dbReference>
<dbReference type="Pfam" id="PF04815">
    <property type="entry name" value="Sec23_helical"/>
    <property type="match status" value="1"/>
</dbReference>
<evidence type="ECO:0000256" key="9">
    <source>
        <dbReference type="ARBA" id="ARBA00022824"/>
    </source>
</evidence>
<keyword evidence="15" id="KW-0968">Cytoplasmic vesicle</keyword>
<dbReference type="Gene3D" id="1.20.1280.50">
    <property type="match status" value="1"/>
</dbReference>
<dbReference type="Pfam" id="PF04811">
    <property type="entry name" value="Sec23_trunk"/>
    <property type="match status" value="1"/>
</dbReference>
<protein>
    <recommendedName>
        <fullName evidence="18">F-box domain-containing protein</fullName>
    </recommendedName>
</protein>
<evidence type="ECO:0000256" key="15">
    <source>
        <dbReference type="ARBA" id="ARBA00023329"/>
    </source>
</evidence>
<evidence type="ECO:0000256" key="7">
    <source>
        <dbReference type="ARBA" id="ARBA00022490"/>
    </source>
</evidence>
<evidence type="ECO:0000256" key="12">
    <source>
        <dbReference type="ARBA" id="ARBA00022927"/>
    </source>
</evidence>
<evidence type="ECO:0000256" key="14">
    <source>
        <dbReference type="ARBA" id="ARBA00023136"/>
    </source>
</evidence>
<dbReference type="SUPFAM" id="SSF81811">
    <property type="entry name" value="Helical domain of Sec23/24"/>
    <property type="match status" value="1"/>
</dbReference>
<dbReference type="InterPro" id="IPR001680">
    <property type="entry name" value="WD40_rpt"/>
</dbReference>
<dbReference type="Pfam" id="PF08033">
    <property type="entry name" value="Sec23_BS"/>
    <property type="match status" value="1"/>
</dbReference>
<dbReference type="SUPFAM" id="SSF82754">
    <property type="entry name" value="C-terminal, gelsolin-like domain of Sec23/24"/>
    <property type="match status" value="1"/>
</dbReference>
<name>A0A8J2RXA5_9CRUS</name>
<keyword evidence="14" id="KW-0472">Membrane</keyword>
<dbReference type="Gene3D" id="2.30.30.380">
    <property type="entry name" value="Zn-finger domain of Sec23/24"/>
    <property type="match status" value="1"/>
</dbReference>
<evidence type="ECO:0000256" key="13">
    <source>
        <dbReference type="ARBA" id="ARBA00023034"/>
    </source>
</evidence>
<dbReference type="GO" id="GO:0070971">
    <property type="term" value="C:endoplasmic reticulum exit site"/>
    <property type="evidence" value="ECO:0007669"/>
    <property type="project" value="TreeGrafter"/>
</dbReference>
<feature type="compositionally biased region" description="Polar residues" evidence="17">
    <location>
        <begin position="513"/>
        <end position="549"/>
    </location>
</feature>
<dbReference type="InterPro" id="IPR036175">
    <property type="entry name" value="Sec23/24_helical_dom_sf"/>
</dbReference>
<evidence type="ECO:0000256" key="2">
    <source>
        <dbReference type="ARBA" id="ARBA00004394"/>
    </source>
</evidence>
<dbReference type="Gene3D" id="2.130.10.10">
    <property type="entry name" value="YVTN repeat-like/Quinoprotein amine dehydrogenase"/>
    <property type="match status" value="1"/>
</dbReference>
<dbReference type="FunFam" id="2.30.30.380:FF:000004">
    <property type="entry name" value="SEC24 homolog B, COPII coat complex component"/>
    <property type="match status" value="1"/>
</dbReference>
<evidence type="ECO:0000256" key="10">
    <source>
        <dbReference type="ARBA" id="ARBA00022833"/>
    </source>
</evidence>
<dbReference type="InterPro" id="IPR007123">
    <property type="entry name" value="Gelsolin-like_dom"/>
</dbReference>
<dbReference type="PANTHER" id="PTHR13803">
    <property type="entry name" value="SEC24-RELATED PROTEIN"/>
    <property type="match status" value="1"/>
</dbReference>
<dbReference type="SUPFAM" id="SSF50978">
    <property type="entry name" value="WD40 repeat-like"/>
    <property type="match status" value="1"/>
</dbReference>
<accession>A0A8J2RXA5</accession>
<dbReference type="InterPro" id="IPR006896">
    <property type="entry name" value="Sec23/24_trunk_dom"/>
</dbReference>
<dbReference type="Gene3D" id="2.60.40.1670">
    <property type="entry name" value="beta-sandwich domain of Sec23/24"/>
    <property type="match status" value="1"/>
</dbReference>
<dbReference type="PROSITE" id="PS50082">
    <property type="entry name" value="WD_REPEATS_2"/>
    <property type="match status" value="1"/>
</dbReference>
<feature type="repeat" description="WD" evidence="16">
    <location>
        <begin position="319"/>
        <end position="342"/>
    </location>
</feature>
<dbReference type="PANTHER" id="PTHR13803:SF39">
    <property type="entry name" value="SECRETORY 24AB, ISOFORM A"/>
    <property type="match status" value="1"/>
</dbReference>
<keyword evidence="9" id="KW-0256">Endoplasmic reticulum</keyword>
<evidence type="ECO:0000256" key="16">
    <source>
        <dbReference type="PROSITE-ProRule" id="PRU00221"/>
    </source>
</evidence>
<keyword evidence="8" id="KW-0479">Metal-binding</keyword>
<feature type="region of interest" description="Disordered" evidence="17">
    <location>
        <begin position="656"/>
        <end position="726"/>
    </location>
</feature>
<comment type="caution">
    <text evidence="19">The sequence shown here is derived from an EMBL/GenBank/DDBJ whole genome shotgun (WGS) entry which is preliminary data.</text>
</comment>
<dbReference type="Gene3D" id="3.40.20.10">
    <property type="entry name" value="Severin"/>
    <property type="match status" value="1"/>
</dbReference>
<evidence type="ECO:0000256" key="4">
    <source>
        <dbReference type="ARBA" id="ARBA00004514"/>
    </source>
</evidence>
<dbReference type="SUPFAM" id="SSF82919">
    <property type="entry name" value="Zn-finger domain of Sec23/24"/>
    <property type="match status" value="1"/>
</dbReference>
<dbReference type="InterPro" id="IPR029006">
    <property type="entry name" value="ADF-H/Gelsolin-like_dom_sf"/>
</dbReference>
<evidence type="ECO:0000313" key="20">
    <source>
        <dbReference type="Proteomes" id="UP000789390"/>
    </source>
</evidence>
<dbReference type="InterPro" id="IPR036180">
    <property type="entry name" value="Gelsolin-like_dom_sf"/>
</dbReference>
<feature type="region of interest" description="Disordered" evidence="17">
    <location>
        <begin position="496"/>
        <end position="641"/>
    </location>
</feature>
<dbReference type="GO" id="GO:0005829">
    <property type="term" value="C:cytosol"/>
    <property type="evidence" value="ECO:0007669"/>
    <property type="project" value="UniProtKB-SubCell"/>
</dbReference>
<dbReference type="SMART" id="SM00320">
    <property type="entry name" value="WD40"/>
    <property type="match status" value="2"/>
</dbReference>
<dbReference type="GO" id="GO:0005789">
    <property type="term" value="C:endoplasmic reticulum membrane"/>
    <property type="evidence" value="ECO:0007669"/>
    <property type="project" value="UniProtKB-SubCell"/>
</dbReference>
<sequence>MEAFEDFVEFLTNSGVPEIAEHIFSYLDYNDLKNAELVCKLWYNVIRNGRNWRRCLDKMLCNDTLRKIYSQYTNEPISTPRRSLVQINDPIFFKAACYTVRHFHQRLLYNWMTGAQQEEWSQGINVPGEKVAFEMNSRFIVIGQIDGKILVLNREDTTLKHHPTRDLKLEGSPSEINCMQMNEKNILVCGGLRGLITFWDIHLGKLLSRFQQNESYNVKYLKLGKELLITGSNLQETSESRLTIWDIKNLSQISRKEEIWFPMRTIFGLGLDDKFIVVLTGKESLFEVQVRLTQDPLILVHSISYQSHAFCGFHYEHGFIAAGSYDGKIRIWNAETGICRRILLRPSFDSGPVWLRFTSRFLVTNNSRGISIWNFKEAVSTSIPPYMKLHYCSFQTRSGSRSEQWPFLMDDFEIIRFEHSSMVNHLLLDQPGRHRGNSFVNKSFYRNSCSCNVARLSSFRIRYVILVCYLVHDLGHLRLILPEIMASQPPLQYNQMQPAIPNTAGISQPPRFQHSSTSNGIGQPTISSTFPLPSTTNYAPALNNPTNPQWARPPISGQSAPSAISQSSFTTTSQQQCNPSVPGQISSRPVLQPPNLARPPNAFSMNQQSSGPPLNPYQGGQSNLNGNLGPPMANGVGTPSPYSSVNYTTPVSNTMGYSSSGVPPQYSTQNVMPPPLPAGTAHSAGGLPGPSPPQQQYSAGYPNYSPAHGHGQMPPVSGIHPQQLSYPGAPVPNAPASVNQFQNFNSTIDKMASQMNTMSVTQTGFDKIWGHENVDLLQVRNILPAQGVETPRIRLRQEHLNNVHCSLDIFRCTLTKIPETNSILQKSRLPLGVLIHPFKDLTQLPVIQCQTIVRCRSCRTYINPFVYFVDQRRWKCNLCFRVNDLPDEFQYDPMSNSYGDPTRRPEIKNATIEFIAPAEYMLRPPQPPVYLYLLDVSHAAVETGYLKLFCDVLLEELEKIPGDTRTQIGVITFDSSVQFYNLAENLNQPHQLVVSDIDDIFLPCPNDLLVNLNESKRLVIELLEQLPLKFNNTTECSSALGAALQAAFKMVSPTGGRITVFQASLPNIGPGALKPREDPNQRAAKDVPNLNAATDFYKKFALDCSGQQVAVDLFLLGGQYMDIASLSCVSKFSGGCMYHFPSFHYVHNLPQVERLEHSLRRYLTRKIGFESVMRIRCTHGLSIHTFHGNFFVRSTDLLSLPNINPDAGFGLQVSIDENLSEIQNICFQAALLYTSSKGERRIRVHTMCLPIASTVADVIQSADQQCIVGLLAKMAVDRSLHSSISDARDAIVNVCVDVLSAYKATLSSAPSGLYAPSNLRLLPLYLAALLKSVAFRTGQSTRLDDRVFAMNQLKALPLSQLILSVYPDLYAIHNLHDQGAISQGDLVIPQPPRLHLSAEMVDSAGAYLLDTGDVIYLYVGRNVHQVFLEQVLGSSSFQSLPEQMFELPELETSESERLRNFLIHLQNQRPFPAVLQLIREDSQIRHLFSSYLVDGRTESSLSYYEFLQHLKNQIK</sequence>
<dbReference type="GO" id="GO:0006886">
    <property type="term" value="P:intracellular protein transport"/>
    <property type="evidence" value="ECO:0007669"/>
    <property type="project" value="InterPro"/>
</dbReference>
<dbReference type="GO" id="GO:0000149">
    <property type="term" value="F:SNARE binding"/>
    <property type="evidence" value="ECO:0007669"/>
    <property type="project" value="TreeGrafter"/>
</dbReference>
<feature type="compositionally biased region" description="Low complexity" evidence="17">
    <location>
        <begin position="618"/>
        <end position="629"/>
    </location>
</feature>
<dbReference type="GO" id="GO:0000139">
    <property type="term" value="C:Golgi membrane"/>
    <property type="evidence" value="ECO:0007669"/>
    <property type="project" value="UniProtKB-SubCell"/>
</dbReference>
<dbReference type="InterPro" id="IPR012990">
    <property type="entry name" value="Beta-sandwich_Sec23_24"/>
</dbReference>
<feature type="compositionally biased region" description="Polar residues" evidence="17">
    <location>
        <begin position="603"/>
        <end position="612"/>
    </location>
</feature>
<dbReference type="InterPro" id="IPR036465">
    <property type="entry name" value="vWFA_dom_sf"/>
</dbReference>
<dbReference type="InterPro" id="IPR036174">
    <property type="entry name" value="Znf_Sec23_Sec24_sf"/>
</dbReference>
<evidence type="ECO:0000256" key="17">
    <source>
        <dbReference type="SAM" id="MobiDB-lite"/>
    </source>
</evidence>
<comment type="similarity">
    <text evidence="5">Belongs to the SEC23/SEC24 family. SEC24 subfamily.</text>
</comment>
<reference evidence="19" key="1">
    <citation type="submission" date="2021-11" db="EMBL/GenBank/DDBJ databases">
        <authorList>
            <person name="Schell T."/>
        </authorList>
    </citation>
    <scope>NUCLEOTIDE SEQUENCE</scope>
    <source>
        <strain evidence="19">M5</strain>
    </source>
</reference>
<organism evidence="19 20">
    <name type="scientific">Daphnia galeata</name>
    <dbReference type="NCBI Taxonomy" id="27404"/>
    <lineage>
        <taxon>Eukaryota</taxon>
        <taxon>Metazoa</taxon>
        <taxon>Ecdysozoa</taxon>
        <taxon>Arthropoda</taxon>
        <taxon>Crustacea</taxon>
        <taxon>Branchiopoda</taxon>
        <taxon>Diplostraca</taxon>
        <taxon>Cladocera</taxon>
        <taxon>Anomopoda</taxon>
        <taxon>Daphniidae</taxon>
        <taxon>Daphnia</taxon>
    </lineage>
</organism>
<dbReference type="InterPro" id="IPR001810">
    <property type="entry name" value="F-box_dom"/>
</dbReference>
<dbReference type="Pfam" id="PF04810">
    <property type="entry name" value="zf-Sec23_Sec24"/>
    <property type="match status" value="1"/>
</dbReference>
<dbReference type="SUPFAM" id="SSF53300">
    <property type="entry name" value="vWA-like"/>
    <property type="match status" value="1"/>
</dbReference>
<feature type="compositionally biased region" description="Polar residues" evidence="17">
    <location>
        <begin position="656"/>
        <end position="671"/>
    </location>
</feature>
<dbReference type="Pfam" id="PF12937">
    <property type="entry name" value="F-box-like"/>
    <property type="match status" value="1"/>
</dbReference>
<dbReference type="InterPro" id="IPR006900">
    <property type="entry name" value="Sec23/24_helical_dom"/>
</dbReference>
<dbReference type="SUPFAM" id="SSF81383">
    <property type="entry name" value="F-box domain"/>
    <property type="match status" value="1"/>
</dbReference>
<dbReference type="OrthoDB" id="49016at2759"/>
<keyword evidence="13" id="KW-0333">Golgi apparatus</keyword>
<evidence type="ECO:0000313" key="19">
    <source>
        <dbReference type="EMBL" id="CAH0109842.1"/>
    </source>
</evidence>
<dbReference type="InterPro" id="IPR036322">
    <property type="entry name" value="WD40_repeat_dom_sf"/>
</dbReference>
<comment type="subcellular location">
    <subcellularLocation>
        <location evidence="4">Cytoplasm</location>
        <location evidence="4">Cytosol</location>
    </subcellularLocation>
    <subcellularLocation>
        <location evidence="1">Cytoplasmic vesicle</location>
        <location evidence="1">COPII-coated vesicle membrane</location>
        <topology evidence="1">Peripheral membrane protein</topology>
        <orientation evidence="1">Cytoplasmic side</orientation>
    </subcellularLocation>
    <subcellularLocation>
        <location evidence="3">Endoplasmic reticulum membrane</location>
        <topology evidence="3">Peripheral membrane protein</topology>
        <orientation evidence="3">Cytoplasmic side</orientation>
    </subcellularLocation>
    <subcellularLocation>
        <location evidence="2">Golgi apparatus membrane</location>
    </subcellularLocation>
</comment>
<dbReference type="SMART" id="SM00256">
    <property type="entry name" value="FBOX"/>
    <property type="match status" value="1"/>
</dbReference>
<evidence type="ECO:0000256" key="8">
    <source>
        <dbReference type="ARBA" id="ARBA00022723"/>
    </source>
</evidence>
<evidence type="ECO:0000256" key="1">
    <source>
        <dbReference type="ARBA" id="ARBA00004299"/>
    </source>
</evidence>
<feature type="domain" description="F-box" evidence="18">
    <location>
        <begin position="9"/>
        <end position="55"/>
    </location>
</feature>
<keyword evidence="20" id="KW-1185">Reference proteome</keyword>
<evidence type="ECO:0000259" key="18">
    <source>
        <dbReference type="PROSITE" id="PS50181"/>
    </source>
</evidence>
<dbReference type="SUPFAM" id="SSF81995">
    <property type="entry name" value="beta-sandwich domain of Sec23/24"/>
    <property type="match status" value="1"/>
</dbReference>
<dbReference type="Proteomes" id="UP000789390">
    <property type="component" value="Unassembled WGS sequence"/>
</dbReference>
<keyword evidence="6" id="KW-0813">Transport</keyword>
<dbReference type="GO" id="GO:0030127">
    <property type="term" value="C:COPII vesicle coat"/>
    <property type="evidence" value="ECO:0007669"/>
    <property type="project" value="InterPro"/>
</dbReference>
<evidence type="ECO:0000256" key="11">
    <source>
        <dbReference type="ARBA" id="ARBA00022892"/>
    </source>
</evidence>
<keyword evidence="7" id="KW-0963">Cytoplasm</keyword>